<dbReference type="EMBL" id="CM055105">
    <property type="protein sequence ID" value="KAJ7531963.1"/>
    <property type="molecule type" value="Genomic_DNA"/>
</dbReference>
<evidence type="ECO:0000313" key="2">
    <source>
        <dbReference type="Proteomes" id="UP001162992"/>
    </source>
</evidence>
<evidence type="ECO:0000313" key="1">
    <source>
        <dbReference type="EMBL" id="KAJ7531963.1"/>
    </source>
</evidence>
<accession>A0ACC2BQ89</accession>
<sequence>MSKLRHKANSTKTVSREMHKREECGPSLYHLEKLFIIIHVHSGFWTLLQVSKILPQSHSSKFKTRTIFLDFSQNHCNNFESTREAQEANNQNDAIPEWYRNATI</sequence>
<keyword evidence="2" id="KW-1185">Reference proteome</keyword>
<protein>
    <submittedName>
        <fullName evidence="1">Uncharacterized protein</fullName>
    </submittedName>
</protein>
<comment type="caution">
    <text evidence="1">The sequence shown here is derived from an EMBL/GenBank/DDBJ whole genome shotgun (WGS) entry which is preliminary data.</text>
</comment>
<dbReference type="Proteomes" id="UP001162992">
    <property type="component" value="Chromosome 14"/>
</dbReference>
<reference evidence="2" key="1">
    <citation type="journal article" date="2024" name="Proc. Natl. Acad. Sci. U.S.A.">
        <title>Extraordinary preservation of gene collinearity over three hundred million years revealed in homosporous lycophytes.</title>
        <authorList>
            <person name="Li C."/>
            <person name="Wickell D."/>
            <person name="Kuo L.Y."/>
            <person name="Chen X."/>
            <person name="Nie B."/>
            <person name="Liao X."/>
            <person name="Peng D."/>
            <person name="Ji J."/>
            <person name="Jenkins J."/>
            <person name="Williams M."/>
            <person name="Shu S."/>
            <person name="Plott C."/>
            <person name="Barry K."/>
            <person name="Rajasekar S."/>
            <person name="Grimwood J."/>
            <person name="Han X."/>
            <person name="Sun S."/>
            <person name="Hou Z."/>
            <person name="He W."/>
            <person name="Dai G."/>
            <person name="Sun C."/>
            <person name="Schmutz J."/>
            <person name="Leebens-Mack J.H."/>
            <person name="Li F.W."/>
            <person name="Wang L."/>
        </authorList>
    </citation>
    <scope>NUCLEOTIDE SEQUENCE [LARGE SCALE GENOMIC DNA]</scope>
    <source>
        <strain evidence="2">cv. PW_Plant_1</strain>
    </source>
</reference>
<name>A0ACC2BQ89_DIPCM</name>
<gene>
    <name evidence="1" type="ORF">O6H91_14G066900</name>
</gene>
<organism evidence="1 2">
    <name type="scientific">Diphasiastrum complanatum</name>
    <name type="common">Issler's clubmoss</name>
    <name type="synonym">Lycopodium complanatum</name>
    <dbReference type="NCBI Taxonomy" id="34168"/>
    <lineage>
        <taxon>Eukaryota</taxon>
        <taxon>Viridiplantae</taxon>
        <taxon>Streptophyta</taxon>
        <taxon>Embryophyta</taxon>
        <taxon>Tracheophyta</taxon>
        <taxon>Lycopodiopsida</taxon>
        <taxon>Lycopodiales</taxon>
        <taxon>Lycopodiaceae</taxon>
        <taxon>Lycopodioideae</taxon>
        <taxon>Diphasiastrum</taxon>
    </lineage>
</organism>
<proteinExistence type="predicted"/>